<feature type="compositionally biased region" description="Low complexity" evidence="1">
    <location>
        <begin position="206"/>
        <end position="230"/>
    </location>
</feature>
<protein>
    <submittedName>
        <fullName evidence="2">Uncharacterized protein</fullName>
    </submittedName>
</protein>
<reference evidence="2" key="1">
    <citation type="journal article" date="2020" name="bioRxiv">
        <title>Comparative genomics of Chlamydomonas.</title>
        <authorList>
            <person name="Craig R.J."/>
            <person name="Hasan A.R."/>
            <person name="Ness R.W."/>
            <person name="Keightley P.D."/>
        </authorList>
    </citation>
    <scope>NUCLEOTIDE SEQUENCE</scope>
    <source>
        <strain evidence="2">CCAP 11/70</strain>
    </source>
</reference>
<feature type="region of interest" description="Disordered" evidence="1">
    <location>
        <begin position="30"/>
        <end position="115"/>
    </location>
</feature>
<gene>
    <name evidence="2" type="ORF">HYH03_003452</name>
</gene>
<proteinExistence type="predicted"/>
<organism evidence="2 3">
    <name type="scientific">Edaphochlamys debaryana</name>
    <dbReference type="NCBI Taxonomy" id="47281"/>
    <lineage>
        <taxon>Eukaryota</taxon>
        <taxon>Viridiplantae</taxon>
        <taxon>Chlorophyta</taxon>
        <taxon>core chlorophytes</taxon>
        <taxon>Chlorophyceae</taxon>
        <taxon>CS clade</taxon>
        <taxon>Chlamydomonadales</taxon>
        <taxon>Chlamydomonadales incertae sedis</taxon>
        <taxon>Edaphochlamys</taxon>
    </lineage>
</organism>
<dbReference type="Pfam" id="PF10173">
    <property type="entry name" value="Mit_KHE1"/>
    <property type="match status" value="1"/>
</dbReference>
<sequence>MFATVQYSRVYNEDDEEDGAAQRLLREAAAGAPPAVAPAVVASTSSVKGRSAQNVAQRRGGGKPEAGATIAEPAGASGPASGNLIDFGDDADSRPSAPPTKPISRGSRGQAAAPPAVELVSMTPAADPFDLLVQQSAAAPPPPTYSGPGAGAEGRQPAHPLDFGFGAAPSGRPPAAPSASSAFPSLGSFTDLLGALTGTTAASASASASAAGPGPGASSSSSSSQAAALQRGGPLAYGHPGHSQSINGIDDLLQAQRAAREGVQAPAGPGGPGSYQAPGVLHTDRGDPFFDPFGDTPGPGPGHGAASASAASHPHPHAHAHPSGRSLSTGRGLPGPGSRPASTPGEDGAPGPHSARESLPGHGQGQDANGAGAGAGAGVAAGEDHAEPGGGGGAGFDRNQRELLLYALPLFKDRLVFLPVVNWKDEVDTSTVLGKMNAGVASVGTNLSNMWHSLKDKGNMGAKIYKAGQAILENMNAEERLMRNIPKKANKLVVHHPASVPPDEIQDQLTALTSTFCYKSAGKAAVAGVMLPVAVGLEVIAVPGIGWYTAYQLFKSTSAAAGGSRLNQYLKGDRAEVRINYAPQPKMDLYILKSRLAPDGVLGSEDIEDLVHDLREPALAHPLQELRARFLKKTQTTNADYALLPMTSPDQDEAFSSAGSGQQPAKKKD</sequence>
<dbReference type="AlphaFoldDB" id="A0A835YBX4"/>
<evidence type="ECO:0000313" key="2">
    <source>
        <dbReference type="EMBL" id="KAG2498712.1"/>
    </source>
</evidence>
<evidence type="ECO:0000256" key="1">
    <source>
        <dbReference type="SAM" id="MobiDB-lite"/>
    </source>
</evidence>
<keyword evidence="3" id="KW-1185">Reference proteome</keyword>
<name>A0A835YBX4_9CHLO</name>
<comment type="caution">
    <text evidence="2">The sequence shown here is derived from an EMBL/GenBank/DDBJ whole genome shotgun (WGS) entry which is preliminary data.</text>
</comment>
<evidence type="ECO:0000313" key="3">
    <source>
        <dbReference type="Proteomes" id="UP000612055"/>
    </source>
</evidence>
<dbReference type="OrthoDB" id="5562676at2759"/>
<accession>A0A835YBX4</accession>
<dbReference type="EMBL" id="JAEHOE010000009">
    <property type="protein sequence ID" value="KAG2498712.1"/>
    <property type="molecule type" value="Genomic_DNA"/>
</dbReference>
<feature type="region of interest" description="Disordered" evidence="1">
    <location>
        <begin position="646"/>
        <end position="669"/>
    </location>
</feature>
<feature type="compositionally biased region" description="Low complexity" evidence="1">
    <location>
        <begin position="304"/>
        <end position="313"/>
    </location>
</feature>
<feature type="compositionally biased region" description="Polar residues" evidence="1">
    <location>
        <begin position="43"/>
        <end position="56"/>
    </location>
</feature>
<feature type="region of interest" description="Disordered" evidence="1">
    <location>
        <begin position="136"/>
        <end position="181"/>
    </location>
</feature>
<dbReference type="InterPro" id="IPR018786">
    <property type="entry name" value="Mit_KHE1"/>
</dbReference>
<feature type="compositionally biased region" description="Low complexity" evidence="1">
    <location>
        <begin position="30"/>
        <end position="42"/>
    </location>
</feature>
<dbReference type="Proteomes" id="UP000612055">
    <property type="component" value="Unassembled WGS sequence"/>
</dbReference>
<feature type="region of interest" description="Disordered" evidence="1">
    <location>
        <begin position="206"/>
        <end position="394"/>
    </location>
</feature>
<feature type="compositionally biased region" description="Low complexity" evidence="1">
    <location>
        <begin position="73"/>
        <end position="82"/>
    </location>
</feature>